<dbReference type="HOGENOM" id="CLU_149408_0_0_6"/>
<protein>
    <submittedName>
        <fullName evidence="1">Uncharacterized protein</fullName>
    </submittedName>
</protein>
<evidence type="ECO:0000313" key="1">
    <source>
        <dbReference type="EMBL" id="AJR08635.1"/>
    </source>
</evidence>
<reference evidence="1 2" key="1">
    <citation type="submission" date="2013-05" db="EMBL/GenBank/DDBJ databases">
        <title>Complete genome sequence of the lipase-producing bacterium Photobacterium gaetbulicola Gung47.</title>
        <authorList>
            <person name="Kim Y.-O."/>
        </authorList>
    </citation>
    <scope>NUCLEOTIDE SEQUENCE [LARGE SCALE GENOMIC DNA]</scope>
    <source>
        <strain evidence="1 2">Gung47</strain>
    </source>
</reference>
<dbReference type="Proteomes" id="UP000032303">
    <property type="component" value="Chromosome 2"/>
</dbReference>
<name>A0A0C5WZZ1_9GAMM</name>
<dbReference type="EMBL" id="CP005974">
    <property type="protein sequence ID" value="AJR08635.1"/>
    <property type="molecule type" value="Genomic_DNA"/>
</dbReference>
<gene>
    <name evidence="1" type="ORF">H744_2c1971</name>
</gene>
<dbReference type="KEGG" id="pgb:H744_2c1971"/>
<dbReference type="STRING" id="658445.H744_2c1971"/>
<evidence type="ECO:0000313" key="2">
    <source>
        <dbReference type="Proteomes" id="UP000032303"/>
    </source>
</evidence>
<accession>A0A0C5WZZ1</accession>
<sequence length="148" mass="16557">MAKFLTKAAIGVFLGVLFTLSIGIFSALTTKGRYQFESEYPGIGHERLSTVFTHGRIKMQFLGYNAAEKITISKQFYGIFLRYGSHYLVLAKEQDTAEKKQSLTARSFYIIESADKAAYISDQRGVFITKDNQLLNLNSVLLGKPLNG</sequence>
<dbReference type="OrthoDB" id="5870528at2"/>
<dbReference type="PATRIC" id="fig|658445.3.peg.3922"/>
<dbReference type="AlphaFoldDB" id="A0A0C5WZZ1"/>
<organism evidence="1 2">
    <name type="scientific">Photobacterium gaetbulicola Gung47</name>
    <dbReference type="NCBI Taxonomy" id="658445"/>
    <lineage>
        <taxon>Bacteria</taxon>
        <taxon>Pseudomonadati</taxon>
        <taxon>Pseudomonadota</taxon>
        <taxon>Gammaproteobacteria</taxon>
        <taxon>Vibrionales</taxon>
        <taxon>Vibrionaceae</taxon>
        <taxon>Photobacterium</taxon>
    </lineage>
</organism>
<keyword evidence="2" id="KW-1185">Reference proteome</keyword>
<proteinExistence type="predicted"/>